<evidence type="ECO:0000313" key="2">
    <source>
        <dbReference type="EMBL" id="SDM46761.1"/>
    </source>
</evidence>
<evidence type="ECO:0000313" key="3">
    <source>
        <dbReference type="Proteomes" id="UP000199544"/>
    </source>
</evidence>
<accession>A0A1G9TG92</accession>
<dbReference type="AlphaFoldDB" id="A0A1G9TG92"/>
<sequence length="204" mass="22901">MKRKWVLMLSLAYTVFMAVLFFYYFSKGTTHSYQVALAGVLCGAIPLLLAKFTKLTFNLSVTLSYLAFLFASQYLGSILHFYGLGWWDTFLHLLSGALLAFVAIALYERLVHREGKKEVSPWLLFWFVVSFAVLGGVVWEMYEFSMDQLFHMTLQGGGNSDTMVDLIADTTGGLVIAVISLIKTKSKLDKPTLKKEPLPPESMA</sequence>
<evidence type="ECO:0008006" key="4">
    <source>
        <dbReference type="Google" id="ProtNLM"/>
    </source>
</evidence>
<keyword evidence="1" id="KW-1133">Transmembrane helix</keyword>
<feature type="transmembrane region" description="Helical" evidence="1">
    <location>
        <begin position="89"/>
        <end position="107"/>
    </location>
</feature>
<keyword evidence="3" id="KW-1185">Reference proteome</keyword>
<protein>
    <recommendedName>
        <fullName evidence="4">Membrane-spanning protein</fullName>
    </recommendedName>
</protein>
<dbReference type="Proteomes" id="UP000199544">
    <property type="component" value="Unassembled WGS sequence"/>
</dbReference>
<evidence type="ECO:0000256" key="1">
    <source>
        <dbReference type="SAM" id="Phobius"/>
    </source>
</evidence>
<dbReference type="Pfam" id="PF09997">
    <property type="entry name" value="DUF2238"/>
    <property type="match status" value="1"/>
</dbReference>
<feature type="transmembrane region" description="Helical" evidence="1">
    <location>
        <begin position="62"/>
        <end position="83"/>
    </location>
</feature>
<feature type="transmembrane region" description="Helical" evidence="1">
    <location>
        <begin position="162"/>
        <end position="182"/>
    </location>
</feature>
<proteinExistence type="predicted"/>
<feature type="transmembrane region" description="Helical" evidence="1">
    <location>
        <begin position="31"/>
        <end position="50"/>
    </location>
</feature>
<keyword evidence="1" id="KW-0472">Membrane</keyword>
<gene>
    <name evidence="2" type="ORF">SAMN04488137_0275</name>
</gene>
<feature type="transmembrane region" description="Helical" evidence="1">
    <location>
        <begin position="5"/>
        <end position="25"/>
    </location>
</feature>
<name>A0A1G9TG92_9BACL</name>
<dbReference type="OrthoDB" id="4966203at2"/>
<dbReference type="EMBL" id="FNHW01000001">
    <property type="protein sequence ID" value="SDM46761.1"/>
    <property type="molecule type" value="Genomic_DNA"/>
</dbReference>
<dbReference type="InterPro" id="IPR014509">
    <property type="entry name" value="YjdF-like"/>
</dbReference>
<keyword evidence="1" id="KW-0812">Transmembrane</keyword>
<feature type="transmembrane region" description="Helical" evidence="1">
    <location>
        <begin position="119"/>
        <end position="142"/>
    </location>
</feature>
<dbReference type="STRING" id="459525.SAMN04488137_0275"/>
<dbReference type="RefSeq" id="WP_090231977.1">
    <property type="nucleotide sequence ID" value="NZ_FNHW01000001.1"/>
</dbReference>
<reference evidence="3" key="1">
    <citation type="submission" date="2016-10" db="EMBL/GenBank/DDBJ databases">
        <authorList>
            <person name="Varghese N."/>
            <person name="Submissions S."/>
        </authorList>
    </citation>
    <scope>NUCLEOTIDE SEQUENCE [LARGE SCALE GENOMIC DNA]</scope>
    <source>
        <strain evidence="3">CGMCC 1.6854</strain>
    </source>
</reference>
<organism evidence="2 3">
    <name type="scientific">Fictibacillus solisalsi</name>
    <dbReference type="NCBI Taxonomy" id="459525"/>
    <lineage>
        <taxon>Bacteria</taxon>
        <taxon>Bacillati</taxon>
        <taxon>Bacillota</taxon>
        <taxon>Bacilli</taxon>
        <taxon>Bacillales</taxon>
        <taxon>Fictibacillaceae</taxon>
        <taxon>Fictibacillus</taxon>
    </lineage>
</organism>